<evidence type="ECO:0000313" key="13">
    <source>
        <dbReference type="EMBL" id="NXU09021.1"/>
    </source>
</evidence>
<evidence type="ECO:0000256" key="2">
    <source>
        <dbReference type="ARBA" id="ARBA00022679"/>
    </source>
</evidence>
<dbReference type="EMBL" id="VZTX01002881">
    <property type="protein sequence ID" value="NXU09021.1"/>
    <property type="molecule type" value="Genomic_DNA"/>
</dbReference>
<dbReference type="PROSITE" id="PS50879">
    <property type="entry name" value="RNASE_H_1"/>
    <property type="match status" value="1"/>
</dbReference>
<evidence type="ECO:0000256" key="1">
    <source>
        <dbReference type="ARBA" id="ARBA00012493"/>
    </source>
</evidence>
<evidence type="ECO:0000256" key="9">
    <source>
        <dbReference type="PROSITE-ProRule" id="PRU00450"/>
    </source>
</evidence>
<evidence type="ECO:0000256" key="7">
    <source>
        <dbReference type="ARBA" id="ARBA00022801"/>
    </source>
</evidence>
<keyword evidence="3" id="KW-0548">Nucleotidyltransferase</keyword>
<feature type="domain" description="RNase H type-1" evidence="11">
    <location>
        <begin position="1"/>
        <end position="101"/>
    </location>
</feature>
<dbReference type="GO" id="GO:0035613">
    <property type="term" value="F:RNA stem-loop binding"/>
    <property type="evidence" value="ECO:0007669"/>
    <property type="project" value="TreeGrafter"/>
</dbReference>
<evidence type="ECO:0000259" key="12">
    <source>
        <dbReference type="PROSITE" id="PS50994"/>
    </source>
</evidence>
<dbReference type="Proteomes" id="UP000570592">
    <property type="component" value="Unassembled WGS sequence"/>
</dbReference>
<protein>
    <recommendedName>
        <fullName evidence="1">RNA-directed DNA polymerase</fullName>
        <ecNumber evidence="1">2.7.7.49</ecNumber>
    </recommendedName>
</protein>
<keyword evidence="7" id="KW-0378">Hydrolase</keyword>
<gene>
    <name evidence="13" type="primary">Hervk</name>
    <name evidence="13" type="ORF">PARPUN_R11350</name>
</gene>
<keyword evidence="9" id="KW-0863">Zinc-finger</keyword>
<evidence type="ECO:0000256" key="3">
    <source>
        <dbReference type="ARBA" id="ARBA00022695"/>
    </source>
</evidence>
<dbReference type="AlphaFoldDB" id="A0A7L3HXA7"/>
<dbReference type="GO" id="GO:0003964">
    <property type="term" value="F:RNA-directed DNA polymerase activity"/>
    <property type="evidence" value="ECO:0007669"/>
    <property type="project" value="UniProtKB-KW"/>
</dbReference>
<dbReference type="PANTHER" id="PTHR41694">
    <property type="entry name" value="ENDOGENOUS RETROVIRUS GROUP K MEMBER POL PROTEIN"/>
    <property type="match status" value="1"/>
</dbReference>
<dbReference type="Pfam" id="PF00665">
    <property type="entry name" value="rve"/>
    <property type="match status" value="1"/>
</dbReference>
<keyword evidence="2" id="KW-0808">Transferase</keyword>
<accession>A0A7L3HXA7</accession>
<name>A0A7L3HXA7_9PASS</name>
<sequence length="278" mass="30790">TGSPQVAELAAVVRALERFPEPFSLVTDSAYVAGVIMRAENALLKEVSNQKIYELLSRLVRLISHREQPFYVMHVKSHTELPGIIAEGNQKADALASPAELPKLPLVFEQAKISHAMFHQNVPALVRMFHLSRAQARAILATCPSCQTYQLPSLGSGVNPRGLNSGEVWQMDITHIPEFGRLKYVHVSIDTFSGAMFASAHTGEKAKDVEKHLVQAFAVLGMPKELKTDNGPAYISKEFSRFCQQWGVQHITGIPHSPTGQAIVERAHQTLKRVLRQQ</sequence>
<dbReference type="InterPro" id="IPR036397">
    <property type="entry name" value="RNaseH_sf"/>
</dbReference>
<dbReference type="InterPro" id="IPR001584">
    <property type="entry name" value="Integrase_cat-core"/>
</dbReference>
<evidence type="ECO:0000313" key="14">
    <source>
        <dbReference type="Proteomes" id="UP000570592"/>
    </source>
</evidence>
<evidence type="ECO:0000259" key="10">
    <source>
        <dbReference type="PROSITE" id="PS50876"/>
    </source>
</evidence>
<dbReference type="InterPro" id="IPR002156">
    <property type="entry name" value="RNaseH_domain"/>
</dbReference>
<dbReference type="PANTHER" id="PTHR41694:SF3">
    <property type="entry name" value="RNA-DIRECTED DNA POLYMERASE-RELATED"/>
    <property type="match status" value="1"/>
</dbReference>
<keyword evidence="4" id="KW-0540">Nuclease</keyword>
<evidence type="ECO:0000256" key="6">
    <source>
        <dbReference type="ARBA" id="ARBA00022759"/>
    </source>
</evidence>
<evidence type="ECO:0000256" key="8">
    <source>
        <dbReference type="ARBA" id="ARBA00022918"/>
    </source>
</evidence>
<dbReference type="SUPFAM" id="SSF53098">
    <property type="entry name" value="Ribonuclease H-like"/>
    <property type="match status" value="2"/>
</dbReference>
<feature type="non-terminal residue" evidence="13">
    <location>
        <position position="1"/>
    </location>
</feature>
<feature type="non-terminal residue" evidence="13">
    <location>
        <position position="278"/>
    </location>
</feature>
<keyword evidence="14" id="KW-1185">Reference proteome</keyword>
<evidence type="ECO:0000256" key="5">
    <source>
        <dbReference type="ARBA" id="ARBA00022723"/>
    </source>
</evidence>
<keyword evidence="6" id="KW-0255">Endonuclease</keyword>
<dbReference type="PROSITE" id="PS50876">
    <property type="entry name" value="ZF_INTEGRASE"/>
    <property type="match status" value="1"/>
</dbReference>
<dbReference type="Gene3D" id="1.10.10.200">
    <property type="match status" value="1"/>
</dbReference>
<dbReference type="SUPFAM" id="SSF46919">
    <property type="entry name" value="N-terminal Zn binding domain of HIV integrase"/>
    <property type="match status" value="1"/>
</dbReference>
<evidence type="ECO:0000259" key="11">
    <source>
        <dbReference type="PROSITE" id="PS50879"/>
    </source>
</evidence>
<proteinExistence type="predicted"/>
<comment type="caution">
    <text evidence="13">The sequence shown here is derived from an EMBL/GenBank/DDBJ whole genome shotgun (WGS) entry which is preliminary data.</text>
</comment>
<dbReference type="Pfam" id="PF00075">
    <property type="entry name" value="RNase_H"/>
    <property type="match status" value="1"/>
</dbReference>
<organism evidence="13 14">
    <name type="scientific">Pardalotus punctatus</name>
    <name type="common">spotted pardalote</name>
    <dbReference type="NCBI Taxonomy" id="254575"/>
    <lineage>
        <taxon>Eukaryota</taxon>
        <taxon>Metazoa</taxon>
        <taxon>Chordata</taxon>
        <taxon>Craniata</taxon>
        <taxon>Vertebrata</taxon>
        <taxon>Euteleostomi</taxon>
        <taxon>Archelosauria</taxon>
        <taxon>Archosauria</taxon>
        <taxon>Dinosauria</taxon>
        <taxon>Saurischia</taxon>
        <taxon>Theropoda</taxon>
        <taxon>Coelurosauria</taxon>
        <taxon>Aves</taxon>
        <taxon>Neognathae</taxon>
        <taxon>Neoaves</taxon>
        <taxon>Telluraves</taxon>
        <taxon>Australaves</taxon>
        <taxon>Passeriformes</taxon>
        <taxon>Meliphagoidea</taxon>
        <taxon>Pardalotidae</taxon>
        <taxon>Pardalotus</taxon>
    </lineage>
</organism>
<keyword evidence="5" id="KW-0479">Metal-binding</keyword>
<dbReference type="GO" id="GO:0004523">
    <property type="term" value="F:RNA-DNA hybrid ribonuclease activity"/>
    <property type="evidence" value="ECO:0007669"/>
    <property type="project" value="InterPro"/>
</dbReference>
<dbReference type="InterPro" id="IPR017856">
    <property type="entry name" value="Integrase-like_N"/>
</dbReference>
<dbReference type="InterPro" id="IPR012337">
    <property type="entry name" value="RNaseH-like_sf"/>
</dbReference>
<reference evidence="13 14" key="1">
    <citation type="submission" date="2019-09" db="EMBL/GenBank/DDBJ databases">
        <title>Bird 10,000 Genomes (B10K) Project - Family phase.</title>
        <authorList>
            <person name="Zhang G."/>
        </authorList>
    </citation>
    <scope>NUCLEOTIDE SEQUENCE [LARGE SCALE GENOMIC DNA]</scope>
    <source>
        <strain evidence="13">B10K-DU-029-51</strain>
    </source>
</reference>
<dbReference type="Gene3D" id="3.30.420.10">
    <property type="entry name" value="Ribonuclease H-like superfamily/Ribonuclease H"/>
    <property type="match status" value="2"/>
</dbReference>
<feature type="domain" description="Integrase catalytic" evidence="12">
    <location>
        <begin position="156"/>
        <end position="278"/>
    </location>
</feature>
<evidence type="ECO:0000256" key="4">
    <source>
        <dbReference type="ARBA" id="ARBA00022722"/>
    </source>
</evidence>
<keyword evidence="9" id="KW-0862">Zinc</keyword>
<dbReference type="PROSITE" id="PS50994">
    <property type="entry name" value="INTEGRASE"/>
    <property type="match status" value="1"/>
</dbReference>
<dbReference type="InterPro" id="IPR003308">
    <property type="entry name" value="Integrase_Zn-bd_dom_N"/>
</dbReference>
<dbReference type="GO" id="GO:0015074">
    <property type="term" value="P:DNA integration"/>
    <property type="evidence" value="ECO:0007669"/>
    <property type="project" value="InterPro"/>
</dbReference>
<keyword evidence="8" id="KW-0695">RNA-directed DNA polymerase</keyword>
<dbReference type="Pfam" id="PF02022">
    <property type="entry name" value="Integrase_Zn"/>
    <property type="match status" value="1"/>
</dbReference>
<dbReference type="GO" id="GO:0008270">
    <property type="term" value="F:zinc ion binding"/>
    <property type="evidence" value="ECO:0007669"/>
    <property type="project" value="UniProtKB-KW"/>
</dbReference>
<dbReference type="EC" id="2.7.7.49" evidence="1"/>
<feature type="domain" description="Integrase-type" evidence="10">
    <location>
        <begin position="106"/>
        <end position="147"/>
    </location>
</feature>